<dbReference type="PROSITE" id="PS00455">
    <property type="entry name" value="AMP_BINDING"/>
    <property type="match status" value="1"/>
</dbReference>
<dbReference type="AlphaFoldDB" id="A0A0D2GTR5"/>
<evidence type="ECO:0000256" key="2">
    <source>
        <dbReference type="ARBA" id="ARBA00022598"/>
    </source>
</evidence>
<gene>
    <name evidence="5" type="ORF">Z517_03653</name>
</gene>
<dbReference type="Pfam" id="PF00501">
    <property type="entry name" value="AMP-binding"/>
    <property type="match status" value="1"/>
</dbReference>
<evidence type="ECO:0000259" key="4">
    <source>
        <dbReference type="Pfam" id="PF13193"/>
    </source>
</evidence>
<dbReference type="HOGENOM" id="CLU_000022_59_2_1"/>
<dbReference type="SUPFAM" id="SSF56801">
    <property type="entry name" value="Acetyl-CoA synthetase-like"/>
    <property type="match status" value="1"/>
</dbReference>
<dbReference type="CDD" id="cd05911">
    <property type="entry name" value="Firefly_Luc_like"/>
    <property type="match status" value="1"/>
</dbReference>
<proteinExistence type="inferred from homology"/>
<evidence type="ECO:0000259" key="3">
    <source>
        <dbReference type="Pfam" id="PF00501"/>
    </source>
</evidence>
<dbReference type="GeneID" id="25303143"/>
<dbReference type="Pfam" id="PF13193">
    <property type="entry name" value="AMP-binding_C"/>
    <property type="match status" value="1"/>
</dbReference>
<dbReference type="PANTHER" id="PTHR24096:SF149">
    <property type="entry name" value="AMP-BINDING DOMAIN-CONTAINING PROTEIN-RELATED"/>
    <property type="match status" value="1"/>
</dbReference>
<dbReference type="Gene3D" id="3.40.50.12780">
    <property type="entry name" value="N-terminal domain of ligase-like"/>
    <property type="match status" value="1"/>
</dbReference>
<keyword evidence="6" id="KW-1185">Reference proteome</keyword>
<dbReference type="InterPro" id="IPR025110">
    <property type="entry name" value="AMP-bd_C"/>
</dbReference>
<sequence>MTIFHSPFPLLNLPEADIFSFLFEKNDRPFPNEHVIFQDAENERQYSYSQVKQAALSFGHGLKDRFEWQKGDVLVLFAANNVDTPGLILGTLWTGGVISPANPGYTVRELVYQLQDSGARAVATQFYLLETVKEACRQVGILEDSILLVDEQKDPSGRIKHYTEIQSTSRATRYQKAYIEPKADLAFLVYSSGTTGKPKGVRLSHYNLTSNVSQLQPGEQYNLSWDGSRTSSDIPLPRPGAGGDKILACLPFFHIYGLTTTVLNPLYTGTTTIVLARFEIEKWCKLVQHHSITFSYIVPPIVLLLCKHPAVPSYDLSSIRMTNSGAAPLSREMVETCFQRTGIRVKQGYGLSETSPTAFNQPWDDWNVSVGSVGKVLSNMEAKICTPADENDPTDRSHRELPALPQGTVGELHVRGPNVFLGYHNNPAATAECLSPTGWFRTGDVGYMDAQGNLFLTDRVKELIKYKGFQVAPAELEGYLLEHPLVADCAVVGVQSAQLGTEVPRAYIVPAGGAAGDNGSSSDLDRAKLIIAWFNNRVANHKKLRGGVKFVQQIPKTASGKILRRILKEQARAEASSEVDARVAPIGPRL</sequence>
<dbReference type="InterPro" id="IPR045851">
    <property type="entry name" value="AMP-bd_C_sf"/>
</dbReference>
<dbReference type="InterPro" id="IPR000873">
    <property type="entry name" value="AMP-dep_synth/lig_dom"/>
</dbReference>
<keyword evidence="2" id="KW-0436">Ligase</keyword>
<comment type="similarity">
    <text evidence="1">Belongs to the ATP-dependent AMP-binding enzyme family.</text>
</comment>
<dbReference type="Proteomes" id="UP000053029">
    <property type="component" value="Unassembled WGS sequence"/>
</dbReference>
<dbReference type="GO" id="GO:0016405">
    <property type="term" value="F:CoA-ligase activity"/>
    <property type="evidence" value="ECO:0007669"/>
    <property type="project" value="TreeGrafter"/>
</dbReference>
<accession>A0A0D2GTR5</accession>
<reference evidence="5 6" key="1">
    <citation type="submission" date="2015-01" db="EMBL/GenBank/DDBJ databases">
        <title>The Genome Sequence of Fonsecaea pedrosoi CBS 271.37.</title>
        <authorList>
            <consortium name="The Broad Institute Genomics Platform"/>
            <person name="Cuomo C."/>
            <person name="de Hoog S."/>
            <person name="Gorbushina A."/>
            <person name="Stielow B."/>
            <person name="Teixiera M."/>
            <person name="Abouelleil A."/>
            <person name="Chapman S.B."/>
            <person name="Priest M."/>
            <person name="Young S.K."/>
            <person name="Wortman J."/>
            <person name="Nusbaum C."/>
            <person name="Birren B."/>
        </authorList>
    </citation>
    <scope>NUCLEOTIDE SEQUENCE [LARGE SCALE GENOMIC DNA]</scope>
    <source>
        <strain evidence="5 6">CBS 271.37</strain>
    </source>
</reference>
<dbReference type="PANTHER" id="PTHR24096">
    <property type="entry name" value="LONG-CHAIN-FATTY-ACID--COA LIGASE"/>
    <property type="match status" value="1"/>
</dbReference>
<evidence type="ECO:0000256" key="1">
    <source>
        <dbReference type="ARBA" id="ARBA00006432"/>
    </source>
</evidence>
<dbReference type="InterPro" id="IPR020845">
    <property type="entry name" value="AMP-binding_CS"/>
</dbReference>
<feature type="domain" description="AMP-binding enzyme C-terminal" evidence="4">
    <location>
        <begin position="475"/>
        <end position="561"/>
    </location>
</feature>
<evidence type="ECO:0000313" key="6">
    <source>
        <dbReference type="Proteomes" id="UP000053029"/>
    </source>
</evidence>
<dbReference type="RefSeq" id="XP_013288211.1">
    <property type="nucleotide sequence ID" value="XM_013432757.1"/>
</dbReference>
<dbReference type="STRING" id="1442368.A0A0D2GTR5"/>
<evidence type="ECO:0000313" key="5">
    <source>
        <dbReference type="EMBL" id="KIW84403.1"/>
    </source>
</evidence>
<organism evidence="5 6">
    <name type="scientific">Fonsecaea pedrosoi CBS 271.37</name>
    <dbReference type="NCBI Taxonomy" id="1442368"/>
    <lineage>
        <taxon>Eukaryota</taxon>
        <taxon>Fungi</taxon>
        <taxon>Dikarya</taxon>
        <taxon>Ascomycota</taxon>
        <taxon>Pezizomycotina</taxon>
        <taxon>Eurotiomycetes</taxon>
        <taxon>Chaetothyriomycetidae</taxon>
        <taxon>Chaetothyriales</taxon>
        <taxon>Herpotrichiellaceae</taxon>
        <taxon>Fonsecaea</taxon>
    </lineage>
</organism>
<dbReference type="EMBL" id="KN846970">
    <property type="protein sequence ID" value="KIW84403.1"/>
    <property type="molecule type" value="Genomic_DNA"/>
</dbReference>
<feature type="domain" description="AMP-dependent synthetase/ligase" evidence="3">
    <location>
        <begin position="24"/>
        <end position="424"/>
    </location>
</feature>
<dbReference type="Gene3D" id="3.30.300.30">
    <property type="match status" value="1"/>
</dbReference>
<dbReference type="VEuPathDB" id="FungiDB:Z517_03653"/>
<protein>
    <recommendedName>
        <fullName evidence="7">Phenylacetyl-CoA ligase</fullName>
    </recommendedName>
</protein>
<dbReference type="OrthoDB" id="6509636at2759"/>
<evidence type="ECO:0008006" key="7">
    <source>
        <dbReference type="Google" id="ProtNLM"/>
    </source>
</evidence>
<dbReference type="InterPro" id="IPR042099">
    <property type="entry name" value="ANL_N_sf"/>
</dbReference>
<name>A0A0D2GTR5_9EURO</name>